<dbReference type="InterPro" id="IPR020372">
    <property type="entry name" value="Competence_ComGG"/>
</dbReference>
<name>A0ABW2UW22_9BACI</name>
<comment type="caution">
    <text evidence="2">The sequence shown here is derived from an EMBL/GenBank/DDBJ whole genome shotgun (WGS) entry which is preliminary data.</text>
</comment>
<organism evidence="2 3">
    <name type="scientific">Lentibacillus kimchii</name>
    <dbReference type="NCBI Taxonomy" id="1542911"/>
    <lineage>
        <taxon>Bacteria</taxon>
        <taxon>Bacillati</taxon>
        <taxon>Bacillota</taxon>
        <taxon>Bacilli</taxon>
        <taxon>Bacillales</taxon>
        <taxon>Bacillaceae</taxon>
        <taxon>Lentibacillus</taxon>
    </lineage>
</organism>
<dbReference type="RefSeq" id="WP_382361037.1">
    <property type="nucleotide sequence ID" value="NZ_JBHTGR010000057.1"/>
</dbReference>
<evidence type="ECO:0000256" key="1">
    <source>
        <dbReference type="SAM" id="Phobius"/>
    </source>
</evidence>
<sequence>MKKQLFITTDGQGFIFPYVLFVVSLALIILTASIQSYQSEISIAYNQSEQLKIETLIQMSRTQLANDLSNQPESNGEKSYNWPYGDVTVKYTKLNDQTYWLYFQIKTDNGAKHSLRNQLTVTSE</sequence>
<gene>
    <name evidence="2" type="primary">comGG</name>
    <name evidence="2" type="ORF">ACFQU8_12985</name>
</gene>
<keyword evidence="1" id="KW-0472">Membrane</keyword>
<dbReference type="EMBL" id="JBHTGR010000057">
    <property type="protein sequence ID" value="MFC7748099.1"/>
    <property type="molecule type" value="Genomic_DNA"/>
</dbReference>
<keyword evidence="1" id="KW-0812">Transmembrane</keyword>
<evidence type="ECO:0000313" key="3">
    <source>
        <dbReference type="Proteomes" id="UP001596620"/>
    </source>
</evidence>
<evidence type="ECO:0000313" key="2">
    <source>
        <dbReference type="EMBL" id="MFC7748099.1"/>
    </source>
</evidence>
<feature type="transmembrane region" description="Helical" evidence="1">
    <location>
        <begin position="15"/>
        <end position="34"/>
    </location>
</feature>
<dbReference type="Pfam" id="PF14173">
    <property type="entry name" value="ComGG"/>
    <property type="match status" value="1"/>
</dbReference>
<keyword evidence="1" id="KW-1133">Transmembrane helix</keyword>
<reference evidence="3" key="1">
    <citation type="journal article" date="2019" name="Int. J. Syst. Evol. Microbiol.">
        <title>The Global Catalogue of Microorganisms (GCM) 10K type strain sequencing project: providing services to taxonomists for standard genome sequencing and annotation.</title>
        <authorList>
            <consortium name="The Broad Institute Genomics Platform"/>
            <consortium name="The Broad Institute Genome Sequencing Center for Infectious Disease"/>
            <person name="Wu L."/>
            <person name="Ma J."/>
        </authorList>
    </citation>
    <scope>NUCLEOTIDE SEQUENCE [LARGE SCALE GENOMIC DNA]</scope>
    <source>
        <strain evidence="3">JCM 30234</strain>
    </source>
</reference>
<proteinExistence type="predicted"/>
<dbReference type="Proteomes" id="UP001596620">
    <property type="component" value="Unassembled WGS sequence"/>
</dbReference>
<accession>A0ABW2UW22</accession>
<protein>
    <submittedName>
        <fullName evidence="2">Competence type IV pilus minor pilin ComGG</fullName>
    </submittedName>
</protein>
<keyword evidence="3" id="KW-1185">Reference proteome</keyword>